<proteinExistence type="predicted"/>
<comment type="caution">
    <text evidence="4">The sequence shown here is derived from an EMBL/GenBank/DDBJ whole genome shotgun (WGS) entry which is preliminary data.</text>
</comment>
<dbReference type="PANTHER" id="PTHR43080:SF2">
    <property type="entry name" value="CBS DOMAIN-CONTAINING PROTEIN"/>
    <property type="match status" value="1"/>
</dbReference>
<organism evidence="4 5">
    <name type="scientific">Kaistia nematophila</name>
    <dbReference type="NCBI Taxonomy" id="2994654"/>
    <lineage>
        <taxon>Bacteria</taxon>
        <taxon>Pseudomonadati</taxon>
        <taxon>Pseudomonadota</taxon>
        <taxon>Alphaproteobacteria</taxon>
        <taxon>Hyphomicrobiales</taxon>
        <taxon>Kaistiaceae</taxon>
        <taxon>Kaistia</taxon>
    </lineage>
</organism>
<evidence type="ECO:0000313" key="5">
    <source>
        <dbReference type="Proteomes" id="UP001144805"/>
    </source>
</evidence>
<feature type="domain" description="CBS" evidence="3">
    <location>
        <begin position="7"/>
        <end position="66"/>
    </location>
</feature>
<evidence type="ECO:0000256" key="1">
    <source>
        <dbReference type="ARBA" id="ARBA00023122"/>
    </source>
</evidence>
<dbReference type="AlphaFoldDB" id="A0A9X3E9V6"/>
<reference evidence="4" key="1">
    <citation type="submission" date="2022-11" db="EMBL/GenBank/DDBJ databases">
        <title>Biodiversity and phylogenetic relationships of bacteria.</title>
        <authorList>
            <person name="Machado R.A.R."/>
            <person name="Bhat A."/>
            <person name="Loulou A."/>
            <person name="Kallel S."/>
        </authorList>
    </citation>
    <scope>NUCLEOTIDE SEQUENCE</scope>
    <source>
        <strain evidence="4">K-TC2</strain>
    </source>
</reference>
<name>A0A9X3E9V6_9HYPH</name>
<dbReference type="Pfam" id="PF00571">
    <property type="entry name" value="CBS"/>
    <property type="match status" value="2"/>
</dbReference>
<protein>
    <submittedName>
        <fullName evidence="4">CBS domain-containing protein</fullName>
    </submittedName>
</protein>
<evidence type="ECO:0000259" key="3">
    <source>
        <dbReference type="PROSITE" id="PS51371"/>
    </source>
</evidence>
<dbReference type="InterPro" id="IPR051257">
    <property type="entry name" value="Diverse_CBS-Domain"/>
</dbReference>
<dbReference type="InterPro" id="IPR046342">
    <property type="entry name" value="CBS_dom_sf"/>
</dbReference>
<dbReference type="SMART" id="SM00116">
    <property type="entry name" value="CBS"/>
    <property type="match status" value="2"/>
</dbReference>
<keyword evidence="1 2" id="KW-0129">CBS domain</keyword>
<dbReference type="InterPro" id="IPR044725">
    <property type="entry name" value="CBSX3_CBS_dom"/>
</dbReference>
<dbReference type="Gene3D" id="3.10.580.10">
    <property type="entry name" value="CBS-domain"/>
    <property type="match status" value="1"/>
</dbReference>
<feature type="domain" description="CBS" evidence="3">
    <location>
        <begin position="75"/>
        <end position="134"/>
    </location>
</feature>
<dbReference type="PANTHER" id="PTHR43080">
    <property type="entry name" value="CBS DOMAIN-CONTAINING PROTEIN CBSX3, MITOCHONDRIAL"/>
    <property type="match status" value="1"/>
</dbReference>
<dbReference type="SUPFAM" id="SSF54631">
    <property type="entry name" value="CBS-domain pair"/>
    <property type="match status" value="1"/>
</dbReference>
<dbReference type="EMBL" id="JAPKNK010000003">
    <property type="protein sequence ID" value="MCX5569260.1"/>
    <property type="molecule type" value="Genomic_DNA"/>
</dbReference>
<keyword evidence="5" id="KW-1185">Reference proteome</keyword>
<gene>
    <name evidence="4" type="ORF">OSH07_08650</name>
</gene>
<dbReference type="CDD" id="cd04623">
    <property type="entry name" value="CBS_pair_bac_euk"/>
    <property type="match status" value="1"/>
</dbReference>
<dbReference type="InterPro" id="IPR000644">
    <property type="entry name" value="CBS_dom"/>
</dbReference>
<accession>A0A9X3E9V6</accession>
<dbReference type="PROSITE" id="PS51371">
    <property type="entry name" value="CBS"/>
    <property type="match status" value="2"/>
</dbReference>
<sequence length="142" mass="15127">MTVAAILSKKGRDVVTVSADLSISDVVHLLANRRIGAVVVTDPANRIVGIVSERDVVRALARGVGSIDGAVSSIMTAKVVTCTDRDTINEVMARMTEGRFRHLPVVDAGQLAGIVSIGDVVKARIEQVEREADEMRAYIAMA</sequence>
<evidence type="ECO:0000256" key="2">
    <source>
        <dbReference type="PROSITE-ProRule" id="PRU00703"/>
    </source>
</evidence>
<dbReference type="Proteomes" id="UP001144805">
    <property type="component" value="Unassembled WGS sequence"/>
</dbReference>
<evidence type="ECO:0000313" key="4">
    <source>
        <dbReference type="EMBL" id="MCX5569260.1"/>
    </source>
</evidence>
<dbReference type="RefSeq" id="WP_266338238.1">
    <property type="nucleotide sequence ID" value="NZ_JAPKNK010000003.1"/>
</dbReference>